<reference evidence="2" key="1">
    <citation type="submission" date="2021-06" db="EMBL/GenBank/DDBJ databases">
        <authorList>
            <person name="Hodson N. C."/>
            <person name="Mongue J. A."/>
            <person name="Jaron S. K."/>
        </authorList>
    </citation>
    <scope>NUCLEOTIDE SEQUENCE</scope>
</reference>
<sequence>AILLQNLNPTWGEFRFCHYGPQRFTFSDCPGGVFLKKPIETACTYFAKTGRDGDGKITVTADICDSSNNEDVDINSETATRSFKIEKIQEIVFDGESSSDVNSSGTADITMCGSSCFGDWKDPISLMTFSSGNVDNEIEPLYTYPKLEEGSPQMVEQQKLTEQLFINLILNEGGDDDSGKSGLRVGKLLEASFLVMTTYCPMPYISQTFVRKTLDAFFFFSSNGNKSVRDIGLREFNEVMDVLAQCRYFDTWDNFQILPKNCSDDPIILGGIVYGPKGEQKQIIIRPYFFEALDPFIEASWQAIAFVNAQCFRYNTPQFNLHHIYEVAMEALFTEYILLRWTNPPKLANPSFWNNLMGTRNFQAELQNVNTCSRLAYVMNPYTKRLERPFTKTNGTEADGLQSNEGYKGTEDEYWQDYTMKGGFKSVVQAFGGKCYASTSEREADVSRANDKCGEVESSTAPA</sequence>
<feature type="compositionally biased region" description="Basic and acidic residues" evidence="1">
    <location>
        <begin position="440"/>
        <end position="455"/>
    </location>
</feature>
<accession>A0A8J2NG60</accession>
<proteinExistence type="predicted"/>
<evidence type="ECO:0000313" key="3">
    <source>
        <dbReference type="Proteomes" id="UP000708208"/>
    </source>
</evidence>
<feature type="non-terminal residue" evidence="2">
    <location>
        <position position="1"/>
    </location>
</feature>
<evidence type="ECO:0000256" key="1">
    <source>
        <dbReference type="SAM" id="MobiDB-lite"/>
    </source>
</evidence>
<dbReference type="AlphaFoldDB" id="A0A8J2NG60"/>
<comment type="caution">
    <text evidence="2">The sequence shown here is derived from an EMBL/GenBank/DDBJ whole genome shotgun (WGS) entry which is preliminary data.</text>
</comment>
<feature type="region of interest" description="Disordered" evidence="1">
    <location>
        <begin position="440"/>
        <end position="463"/>
    </location>
</feature>
<gene>
    <name evidence="2" type="ORF">AFUS01_LOCUS547</name>
</gene>
<organism evidence="2 3">
    <name type="scientific">Allacma fusca</name>
    <dbReference type="NCBI Taxonomy" id="39272"/>
    <lineage>
        <taxon>Eukaryota</taxon>
        <taxon>Metazoa</taxon>
        <taxon>Ecdysozoa</taxon>
        <taxon>Arthropoda</taxon>
        <taxon>Hexapoda</taxon>
        <taxon>Collembola</taxon>
        <taxon>Symphypleona</taxon>
        <taxon>Sminthuridae</taxon>
        <taxon>Allacma</taxon>
    </lineage>
</organism>
<name>A0A8J2NG60_9HEXA</name>
<protein>
    <submittedName>
        <fullName evidence="2">Uncharacterized protein</fullName>
    </submittedName>
</protein>
<dbReference type="Proteomes" id="UP000708208">
    <property type="component" value="Unassembled WGS sequence"/>
</dbReference>
<dbReference type="EMBL" id="CAJVCH010002706">
    <property type="protein sequence ID" value="CAG7645574.1"/>
    <property type="molecule type" value="Genomic_DNA"/>
</dbReference>
<keyword evidence="3" id="KW-1185">Reference proteome</keyword>
<evidence type="ECO:0000313" key="2">
    <source>
        <dbReference type="EMBL" id="CAG7645574.1"/>
    </source>
</evidence>